<keyword evidence="2 5" id="KW-0489">Methyltransferase</keyword>
<keyword evidence="7" id="KW-1185">Reference proteome</keyword>
<comment type="subcellular location">
    <subcellularLocation>
        <location evidence="5">Cytoplasm</location>
    </subcellularLocation>
</comment>
<dbReference type="HAMAP" id="MF_03223">
    <property type="entry name" value="Methyltr_EFM7"/>
    <property type="match status" value="1"/>
</dbReference>
<dbReference type="PANTHER" id="PTHR14614">
    <property type="entry name" value="HEPATOCELLULAR CARCINOMA-ASSOCIATED ANTIGEN"/>
    <property type="match status" value="1"/>
</dbReference>
<organism evidence="6 7">
    <name type="scientific">Morchella conica CCBAS932</name>
    <dbReference type="NCBI Taxonomy" id="1392247"/>
    <lineage>
        <taxon>Eukaryota</taxon>
        <taxon>Fungi</taxon>
        <taxon>Dikarya</taxon>
        <taxon>Ascomycota</taxon>
        <taxon>Pezizomycotina</taxon>
        <taxon>Pezizomycetes</taxon>
        <taxon>Pezizales</taxon>
        <taxon>Morchellaceae</taxon>
        <taxon>Morchella</taxon>
    </lineage>
</organism>
<dbReference type="Pfam" id="PF10294">
    <property type="entry name" value="Methyltransf_16"/>
    <property type="match status" value="1"/>
</dbReference>
<evidence type="ECO:0000313" key="7">
    <source>
        <dbReference type="Proteomes" id="UP000277580"/>
    </source>
</evidence>
<dbReference type="EMBL" id="ML119130">
    <property type="protein sequence ID" value="RPB12200.1"/>
    <property type="molecule type" value="Genomic_DNA"/>
</dbReference>
<protein>
    <recommendedName>
        <fullName evidence="5">Protein N-terminal and lysine N-methyltransferase EFM7</fullName>
        <ecNumber evidence="5">2.1.1.-</ecNumber>
    </recommendedName>
    <alternativeName>
        <fullName evidence="5">Elongation factor methyltransferase 7</fullName>
    </alternativeName>
</protein>
<dbReference type="STRING" id="1392247.A0A3N4KNW9"/>
<dbReference type="InParanoid" id="A0A3N4KNW9"/>
<feature type="binding site" evidence="5">
    <location>
        <position position="111"/>
    </location>
    <ligand>
        <name>S-adenosyl-L-methionine</name>
        <dbReference type="ChEBI" id="CHEBI:59789"/>
    </ligand>
</feature>
<dbReference type="InterPro" id="IPR019410">
    <property type="entry name" value="Methyltransf_16"/>
</dbReference>
<comment type="similarity">
    <text evidence="5">Belongs to the class I-like SAM-binding methyltransferase superfamily. EFM7 family.</text>
</comment>
<evidence type="ECO:0000256" key="3">
    <source>
        <dbReference type="ARBA" id="ARBA00022679"/>
    </source>
</evidence>
<dbReference type="InterPro" id="IPR025784">
    <property type="entry name" value="EFM7"/>
</dbReference>
<dbReference type="GO" id="GO:0016279">
    <property type="term" value="F:protein-lysine N-methyltransferase activity"/>
    <property type="evidence" value="ECO:0007669"/>
    <property type="project" value="UniProtKB-UniRule"/>
</dbReference>
<evidence type="ECO:0000256" key="1">
    <source>
        <dbReference type="ARBA" id="ARBA00022490"/>
    </source>
</evidence>
<dbReference type="PANTHER" id="PTHR14614:SF10">
    <property type="entry name" value="PROTEIN N-TERMINAL AND LYSINE N-METHYLTRANSFERASE EFM7"/>
    <property type="match status" value="1"/>
</dbReference>
<dbReference type="FunCoup" id="A0A3N4KNW9">
    <property type="interactions" value="137"/>
</dbReference>
<evidence type="ECO:0000313" key="6">
    <source>
        <dbReference type="EMBL" id="RPB12200.1"/>
    </source>
</evidence>
<dbReference type="InterPro" id="IPR029063">
    <property type="entry name" value="SAM-dependent_MTases_sf"/>
</dbReference>
<evidence type="ECO:0000256" key="4">
    <source>
        <dbReference type="ARBA" id="ARBA00022691"/>
    </source>
</evidence>
<feature type="binding site" evidence="5">
    <location>
        <position position="141"/>
    </location>
    <ligand>
        <name>S-adenosyl-L-methionine</name>
        <dbReference type="ChEBI" id="CHEBI:59789"/>
    </ligand>
</feature>
<dbReference type="AlphaFoldDB" id="A0A3N4KNW9"/>
<reference evidence="6 7" key="1">
    <citation type="journal article" date="2018" name="Nat. Ecol. Evol.">
        <title>Pezizomycetes genomes reveal the molecular basis of ectomycorrhizal truffle lifestyle.</title>
        <authorList>
            <person name="Murat C."/>
            <person name="Payen T."/>
            <person name="Noel B."/>
            <person name="Kuo A."/>
            <person name="Morin E."/>
            <person name="Chen J."/>
            <person name="Kohler A."/>
            <person name="Krizsan K."/>
            <person name="Balestrini R."/>
            <person name="Da Silva C."/>
            <person name="Montanini B."/>
            <person name="Hainaut M."/>
            <person name="Levati E."/>
            <person name="Barry K.W."/>
            <person name="Belfiori B."/>
            <person name="Cichocki N."/>
            <person name="Clum A."/>
            <person name="Dockter R.B."/>
            <person name="Fauchery L."/>
            <person name="Guy J."/>
            <person name="Iotti M."/>
            <person name="Le Tacon F."/>
            <person name="Lindquist E.A."/>
            <person name="Lipzen A."/>
            <person name="Malagnac F."/>
            <person name="Mello A."/>
            <person name="Molinier V."/>
            <person name="Miyauchi S."/>
            <person name="Poulain J."/>
            <person name="Riccioni C."/>
            <person name="Rubini A."/>
            <person name="Sitrit Y."/>
            <person name="Splivallo R."/>
            <person name="Traeger S."/>
            <person name="Wang M."/>
            <person name="Zifcakova L."/>
            <person name="Wipf D."/>
            <person name="Zambonelli A."/>
            <person name="Paolocci F."/>
            <person name="Nowrousian M."/>
            <person name="Ottonello S."/>
            <person name="Baldrian P."/>
            <person name="Spatafora J.W."/>
            <person name="Henrissat B."/>
            <person name="Nagy L.G."/>
            <person name="Aury J.M."/>
            <person name="Wincker P."/>
            <person name="Grigoriev I.V."/>
            <person name="Bonfante P."/>
            <person name="Martin F.M."/>
        </authorList>
    </citation>
    <scope>NUCLEOTIDE SEQUENCE [LARGE SCALE GENOMIC DNA]</scope>
    <source>
        <strain evidence="6 7">CCBAS932</strain>
    </source>
</reference>
<sequence length="258" mass="28205">MPHSDTDSDTEAAGLDLFTEPADFRPPDKPATFVQHTLATGARETLNLRLVGHNPLWGHMLWNAGRITSEYLEEHASTLIASKRILELGAGAGLPSLVCALRGAASVVVTDYPDPDLVSNLRTNIAAVGAPPNIVVEGYIWGRDAGELMGDGGRFDVLVLSDLLFNHSQHGALAETVRVAMKPDGVALVFFTPHRPWLLSEDLAFFKVAEEAGFVVKKVLEKKLEAPMFEEDPGDRELRRTVFGYELRWADPGKVQLP</sequence>
<dbReference type="GO" id="GO:0071885">
    <property type="term" value="F:N-terminal protein N-methyltransferase activity"/>
    <property type="evidence" value="ECO:0007669"/>
    <property type="project" value="UniProtKB-UniRule"/>
</dbReference>
<keyword evidence="4 5" id="KW-0949">S-adenosyl-L-methionine</keyword>
<comment type="function">
    <text evidence="5">S-adenosyl-L-methionine-dependent protein methyltransferase that trimethylates the N-terminal glycine 'Gly-2' of elongation factor 1-alpha, before also catalyzing the mono- and dimethylation of 'Lys-3'.</text>
</comment>
<dbReference type="Gene3D" id="3.40.50.150">
    <property type="entry name" value="Vaccinia Virus protein VP39"/>
    <property type="match status" value="1"/>
</dbReference>
<feature type="binding site" evidence="5">
    <location>
        <position position="62"/>
    </location>
    <ligand>
        <name>S-adenosyl-L-methionine</name>
        <dbReference type="ChEBI" id="CHEBI:59789"/>
    </ligand>
</feature>
<proteinExistence type="inferred from homology"/>
<feature type="binding site" evidence="5">
    <location>
        <position position="161"/>
    </location>
    <ligand>
        <name>S-adenosyl-L-methionine</name>
        <dbReference type="ChEBI" id="CHEBI:59789"/>
    </ligand>
</feature>
<keyword evidence="3 5" id="KW-0808">Transferase</keyword>
<accession>A0A3N4KNW9</accession>
<dbReference type="PROSITE" id="PS51560">
    <property type="entry name" value="SAM_MT_NNT1"/>
    <property type="match status" value="1"/>
</dbReference>
<name>A0A3N4KNW9_9PEZI</name>
<gene>
    <name evidence="5" type="primary">EFM7</name>
    <name evidence="6" type="ORF">P167DRAFT_488053</name>
</gene>
<evidence type="ECO:0000256" key="5">
    <source>
        <dbReference type="HAMAP-Rule" id="MF_03223"/>
    </source>
</evidence>
<dbReference type="GO" id="GO:0032259">
    <property type="term" value="P:methylation"/>
    <property type="evidence" value="ECO:0007669"/>
    <property type="project" value="UniProtKB-KW"/>
</dbReference>
<evidence type="ECO:0000256" key="2">
    <source>
        <dbReference type="ARBA" id="ARBA00022603"/>
    </source>
</evidence>
<keyword evidence="1 5" id="KW-0963">Cytoplasm</keyword>
<dbReference type="GO" id="GO:0005737">
    <property type="term" value="C:cytoplasm"/>
    <property type="evidence" value="ECO:0007669"/>
    <property type="project" value="UniProtKB-SubCell"/>
</dbReference>
<dbReference type="EC" id="2.1.1.-" evidence="5"/>
<dbReference type="CDD" id="cd02440">
    <property type="entry name" value="AdoMet_MTases"/>
    <property type="match status" value="1"/>
</dbReference>
<feature type="binding site" evidence="5">
    <location>
        <begin position="89"/>
        <end position="91"/>
    </location>
    <ligand>
        <name>S-adenosyl-L-methionine</name>
        <dbReference type="ChEBI" id="CHEBI:59789"/>
    </ligand>
</feature>
<dbReference type="OrthoDB" id="46564at2759"/>
<dbReference type="SUPFAM" id="SSF53335">
    <property type="entry name" value="S-adenosyl-L-methionine-dependent methyltransferases"/>
    <property type="match status" value="1"/>
</dbReference>
<dbReference type="Proteomes" id="UP000277580">
    <property type="component" value="Unassembled WGS sequence"/>
</dbReference>